<comment type="caution">
    <text evidence="2">The sequence shown here is derived from an EMBL/GenBank/DDBJ whole genome shotgun (WGS) entry which is preliminary data.</text>
</comment>
<dbReference type="EMBL" id="RDQH01000335">
    <property type="protein sequence ID" value="RXH90161.1"/>
    <property type="molecule type" value="Genomic_DNA"/>
</dbReference>
<feature type="region of interest" description="Disordered" evidence="1">
    <location>
        <begin position="591"/>
        <end position="621"/>
    </location>
</feature>
<keyword evidence="3" id="KW-1185">Reference proteome</keyword>
<dbReference type="Proteomes" id="UP000290289">
    <property type="component" value="Chromosome 9"/>
</dbReference>
<feature type="compositionally biased region" description="Polar residues" evidence="1">
    <location>
        <begin position="669"/>
        <end position="691"/>
    </location>
</feature>
<evidence type="ECO:0000313" key="2">
    <source>
        <dbReference type="EMBL" id="RXH90161.1"/>
    </source>
</evidence>
<feature type="compositionally biased region" description="Basic and acidic residues" evidence="1">
    <location>
        <begin position="693"/>
        <end position="715"/>
    </location>
</feature>
<sequence>MHYHSLARSDSGGDLKTPTAVRLAFEEKTPNHNTNVTDSGSLMSLTKPKMVTLQSSVPADKVRSGEDSNDMSIIEENPHKYDYGRLSPILDALLAAGSKDMHADSVSVLATSMPPNGGEVSASDENGIGHMRNGRTTEMGNFSTNDLSTEVESVSRIKLSESNGGYLQQIAYDTSSNGNHNSAAGDSGDGQIQTQNQLNIVRMSPAIKILIELLPVWFDLIHSVFYISRFDDGCFSCCSEGGCIVTLKISMVGFFNKMGCENEGNDSGKLGTWIFGYWIVNKEFSPEDASPRGMKKLELTAVNGNGLPKVNSEALQFDVFVQHGPAYQHSSQGLVQEHSLKEKIYNDNSDQHLDQHYRSPMEGSIFLLSNTPNLERHSGIVTPSSKQPGSFLSAEHTKHNEWVSSIQKSISRFTLPEPSPCASIVNDGIQKLKCRLSSYSSVNSPLTNAMADIDRDLQCKFSNSPTACLEKQTAMPDLNRGQKSLFNMNSNGNENSINTSMLSQVNETVDLDKVEEPQHSMFTYTPLKDAYSTPRRAVVSPSQLSLSGSKMTQHLMSETPTEEALISSGTDSLLAGEQEDNPPHLQIESEKNFQSPSRGAVILNSPDKSIQGGAEPMHSKPYVCSSTTEPYLQGFDILFGKWSMQSPSGKVSAENPSMKGPIQSPPQENPTLNSTGRMAIQSSLRKAPNQSPRRKESTLSPPRKELTRSPGKEPIRSPLVKELTRSPIVRDPIQSPTVKEPIRSPFIKDMNRIPSRKESTNSHSRLDSSCAADTENVRPFAGKDLVSHESNSNSHPSDGCYQGQHISQNPFTGKDSENSVGQKRRNLGIISEDGYCTDTIPRIQKSPKVPRSENCNPEFMLHQSNKGYNDRQKCGGDTTWKCWTDVCTISCFVLVHLNSQISFLQILVKFSGDTEQLLSPLASKLNFKAIGVLEDMLVHLLKAKKYGMLCSEVQSQKFDCLNVGHKRVAEARLLLYKIVYEKAKLQLMQVKRDKLQIRVQLLSSAIRKSQMLKLNYIHCQSEPSERETHVDDSHRQYSLVNSEGEQEASCDNVSTMRQELKALDRDVKSLSNFFHSHCKLKGEPGCADTISLVQHHLKTRTCCRIICHDLQEFPNMDVQVAFGFVLNAEATKKSCDLRCFPLAQETQVTRSLLRNLLDVVEEVHLARFEIVNLIQTTFQTPSAEQLDLKLCFLNFKSGRQVAVTLDMTCLKSGIYPSEILPHQIQASSESAVEKALPESLLAETRAAAEILESGYTRIKRLCKCISNVV</sequence>
<dbReference type="PANTHER" id="PTHR35707">
    <property type="entry name" value="OS06G0608100 PROTEIN"/>
    <property type="match status" value="1"/>
</dbReference>
<reference evidence="2 3" key="1">
    <citation type="submission" date="2018-10" db="EMBL/GenBank/DDBJ databases">
        <title>A high-quality apple genome assembly.</title>
        <authorList>
            <person name="Hu J."/>
        </authorList>
    </citation>
    <scope>NUCLEOTIDE SEQUENCE [LARGE SCALE GENOMIC DNA]</scope>
    <source>
        <strain evidence="3">cv. HFTH1</strain>
        <tissue evidence="2">Young leaf</tissue>
    </source>
</reference>
<evidence type="ECO:0000313" key="3">
    <source>
        <dbReference type="Proteomes" id="UP000290289"/>
    </source>
</evidence>
<proteinExistence type="predicted"/>
<name>A0A498J9U0_MALDO</name>
<dbReference type="AlphaFoldDB" id="A0A498J9U0"/>
<feature type="compositionally biased region" description="Basic and acidic residues" evidence="1">
    <location>
        <begin position="749"/>
        <end position="766"/>
    </location>
</feature>
<dbReference type="PANTHER" id="PTHR35707:SF1">
    <property type="entry name" value="SPC7 KINETOCHORE PROTEIN DOMAIN-CONTAINING PROTEIN"/>
    <property type="match status" value="1"/>
</dbReference>
<gene>
    <name evidence="2" type="ORF">DVH24_032518</name>
</gene>
<accession>A0A498J9U0</accession>
<organism evidence="2 3">
    <name type="scientific">Malus domestica</name>
    <name type="common">Apple</name>
    <name type="synonym">Pyrus malus</name>
    <dbReference type="NCBI Taxonomy" id="3750"/>
    <lineage>
        <taxon>Eukaryota</taxon>
        <taxon>Viridiplantae</taxon>
        <taxon>Streptophyta</taxon>
        <taxon>Embryophyta</taxon>
        <taxon>Tracheophyta</taxon>
        <taxon>Spermatophyta</taxon>
        <taxon>Magnoliopsida</taxon>
        <taxon>eudicotyledons</taxon>
        <taxon>Gunneridae</taxon>
        <taxon>Pentapetalae</taxon>
        <taxon>rosids</taxon>
        <taxon>fabids</taxon>
        <taxon>Rosales</taxon>
        <taxon>Rosaceae</taxon>
        <taxon>Amygdaloideae</taxon>
        <taxon>Maleae</taxon>
        <taxon>Malus</taxon>
    </lineage>
</organism>
<evidence type="ECO:0000256" key="1">
    <source>
        <dbReference type="SAM" id="MobiDB-lite"/>
    </source>
</evidence>
<protein>
    <submittedName>
        <fullName evidence="2">Uncharacterized protein</fullName>
    </submittedName>
</protein>
<feature type="region of interest" description="Disordered" evidence="1">
    <location>
        <begin position="748"/>
        <end position="820"/>
    </location>
</feature>
<feature type="region of interest" description="Disordered" evidence="1">
    <location>
        <begin position="646"/>
        <end position="724"/>
    </location>
</feature>